<evidence type="ECO:0000313" key="1">
    <source>
        <dbReference type="EMBL" id="AUW30735.1"/>
    </source>
</evidence>
<dbReference type="Pfam" id="PF26146">
    <property type="entry name" value="PI-PLC_X"/>
    <property type="match status" value="1"/>
</dbReference>
<evidence type="ECO:0008006" key="2">
    <source>
        <dbReference type="Google" id="ProtNLM"/>
    </source>
</evidence>
<dbReference type="InterPro" id="IPR051057">
    <property type="entry name" value="PI-PLC_domain"/>
</dbReference>
<dbReference type="SUPFAM" id="SSF51695">
    <property type="entry name" value="PLC-like phosphodiesterases"/>
    <property type="match status" value="1"/>
</dbReference>
<dbReference type="PANTHER" id="PTHR13593">
    <property type="match status" value="1"/>
</dbReference>
<reference evidence="1" key="1">
    <citation type="submission" date="2017-12" db="EMBL/GenBank/DDBJ databases">
        <title>Genome Sequencing Reveals a Rich Biosynthetic Potential.</title>
        <authorList>
            <person name="Bertrand R.L."/>
            <person name="Abdel-Hameed M.E."/>
            <person name="Sorensen J.L."/>
        </authorList>
    </citation>
    <scope>NUCLEOTIDE SEQUENCE</scope>
</reference>
<dbReference type="PANTHER" id="PTHR13593:SF80">
    <property type="entry name" value="PLC-LIKE PHOSPHODIESTERASE"/>
    <property type="match status" value="1"/>
</dbReference>
<proteinExistence type="predicted"/>
<dbReference type="AlphaFoldDB" id="A0A2K9YDF1"/>
<sequence length="308" mass="32449">MFSITDAGNQNVNSTAQLTAGVRLLTAQVHNNNGSWDLCHTSCSLLNAGTLSSWLSEIKAWMDANTHDVVTILLVNSDNASAEDLNSQFEAANITSYAYQPPSTTTALETWPTLQELISNSTRLVTFVASLDPTSNTVAPYLLDEFTFVFENPYNVTSLSNFSCTADRPPAVQGQTATAISSGRLPLVNHFLDQSIGLGIDVPDTGNITTTNGLTGIGSLGQAASDCSAAYGKAPAFLLVDFFDEGSTFSVVNTLNGISASVVGQTQPSKTAASNAAIRRAGGSLFHMGSGSSGWLMVSIIAWYIQSI</sequence>
<organism evidence="1">
    <name type="scientific">Cladonia uncialis subsp. uncialis</name>
    <dbReference type="NCBI Taxonomy" id="180999"/>
    <lineage>
        <taxon>Eukaryota</taxon>
        <taxon>Fungi</taxon>
        <taxon>Dikarya</taxon>
        <taxon>Ascomycota</taxon>
        <taxon>Pezizomycotina</taxon>
        <taxon>Lecanoromycetes</taxon>
        <taxon>OSLEUM clade</taxon>
        <taxon>Lecanoromycetidae</taxon>
        <taxon>Lecanorales</taxon>
        <taxon>Lecanorineae</taxon>
        <taxon>Cladoniaceae</taxon>
        <taxon>Cladonia</taxon>
    </lineage>
</organism>
<dbReference type="EMBL" id="MG777471">
    <property type="protein sequence ID" value="AUW30735.1"/>
    <property type="molecule type" value="Genomic_DNA"/>
</dbReference>
<name>A0A2K9YDF1_CLAUC</name>
<dbReference type="GO" id="GO:0008081">
    <property type="term" value="F:phosphoric diester hydrolase activity"/>
    <property type="evidence" value="ECO:0007669"/>
    <property type="project" value="InterPro"/>
</dbReference>
<dbReference type="InterPro" id="IPR017946">
    <property type="entry name" value="PLC-like_Pdiesterase_TIM-brl"/>
</dbReference>
<accession>A0A2K9YDF1</accession>
<dbReference type="GO" id="GO:0006629">
    <property type="term" value="P:lipid metabolic process"/>
    <property type="evidence" value="ECO:0007669"/>
    <property type="project" value="InterPro"/>
</dbReference>
<protein>
    <recommendedName>
        <fullName evidence="2">PLC-like phosphodiesterase</fullName>
    </recommendedName>
</protein>
<dbReference type="Gene3D" id="3.20.20.190">
    <property type="entry name" value="Phosphatidylinositol (PI) phosphodiesterase"/>
    <property type="match status" value="1"/>
</dbReference>